<proteinExistence type="predicted"/>
<evidence type="ECO:0000313" key="3">
    <source>
        <dbReference type="Proteomes" id="UP000316213"/>
    </source>
</evidence>
<feature type="transmembrane region" description="Helical" evidence="1">
    <location>
        <begin position="20"/>
        <end position="39"/>
    </location>
</feature>
<protein>
    <submittedName>
        <fullName evidence="2">Uncharacterized protein</fullName>
    </submittedName>
</protein>
<reference evidence="2 3" key="1">
    <citation type="submission" date="2019-02" db="EMBL/GenBank/DDBJ databases">
        <title>Deep-cultivation of Planctomycetes and their phenomic and genomic characterization uncovers novel biology.</title>
        <authorList>
            <person name="Wiegand S."/>
            <person name="Jogler M."/>
            <person name="Boedeker C."/>
            <person name="Pinto D."/>
            <person name="Vollmers J."/>
            <person name="Rivas-Marin E."/>
            <person name="Kohn T."/>
            <person name="Peeters S.H."/>
            <person name="Heuer A."/>
            <person name="Rast P."/>
            <person name="Oberbeckmann S."/>
            <person name="Bunk B."/>
            <person name="Jeske O."/>
            <person name="Meyerdierks A."/>
            <person name="Storesund J.E."/>
            <person name="Kallscheuer N."/>
            <person name="Luecker S."/>
            <person name="Lage O.M."/>
            <person name="Pohl T."/>
            <person name="Merkel B.J."/>
            <person name="Hornburger P."/>
            <person name="Mueller R.-W."/>
            <person name="Bruemmer F."/>
            <person name="Labrenz M."/>
            <person name="Spormann A.M."/>
            <person name="Op Den Camp H."/>
            <person name="Overmann J."/>
            <person name="Amann R."/>
            <person name="Jetten M.S.M."/>
            <person name="Mascher T."/>
            <person name="Medema M.H."/>
            <person name="Devos D.P."/>
            <person name="Kaster A.-K."/>
            <person name="Ovreas L."/>
            <person name="Rohde M."/>
            <person name="Galperin M.Y."/>
            <person name="Jogler C."/>
        </authorList>
    </citation>
    <scope>NUCLEOTIDE SEQUENCE [LARGE SCALE GENOMIC DNA]</scope>
    <source>
        <strain evidence="2 3">Pla100</strain>
    </source>
</reference>
<evidence type="ECO:0000313" key="2">
    <source>
        <dbReference type="EMBL" id="TWU03551.1"/>
    </source>
</evidence>
<gene>
    <name evidence="2" type="ORF">Pla100_04780</name>
</gene>
<name>A0A5C6AVS5_9BACT</name>
<keyword evidence="3" id="KW-1185">Reference proteome</keyword>
<keyword evidence="1" id="KW-1133">Transmembrane helix</keyword>
<dbReference type="EMBL" id="SJPM01000001">
    <property type="protein sequence ID" value="TWU03551.1"/>
    <property type="molecule type" value="Genomic_DNA"/>
</dbReference>
<dbReference type="Proteomes" id="UP000316213">
    <property type="component" value="Unassembled WGS sequence"/>
</dbReference>
<comment type="caution">
    <text evidence="2">The sequence shown here is derived from an EMBL/GenBank/DDBJ whole genome shotgun (WGS) entry which is preliminary data.</text>
</comment>
<evidence type="ECO:0000256" key="1">
    <source>
        <dbReference type="SAM" id="Phobius"/>
    </source>
</evidence>
<dbReference type="RefSeq" id="WP_146576043.1">
    <property type="nucleotide sequence ID" value="NZ_SJPM01000001.1"/>
</dbReference>
<accession>A0A5C6AVS5</accession>
<keyword evidence="1" id="KW-0472">Membrane</keyword>
<keyword evidence="1" id="KW-0812">Transmembrane</keyword>
<dbReference type="AlphaFoldDB" id="A0A5C6AVS5"/>
<dbReference type="OrthoDB" id="248057at2"/>
<organism evidence="2 3">
    <name type="scientific">Neorhodopirellula pilleata</name>
    <dbReference type="NCBI Taxonomy" id="2714738"/>
    <lineage>
        <taxon>Bacteria</taxon>
        <taxon>Pseudomonadati</taxon>
        <taxon>Planctomycetota</taxon>
        <taxon>Planctomycetia</taxon>
        <taxon>Pirellulales</taxon>
        <taxon>Pirellulaceae</taxon>
        <taxon>Neorhodopirellula</taxon>
    </lineage>
</organism>
<sequence>MFLNAISFPVAARAHRLQRWAVWSVAVVLLITIQAAAFGQSSRVNIDSPAWLAEISAIRTNLNAESLPDLESAEASMSAAIEATRQYFRRATSASNFDDWMDYLEMQPLAEAIESNETIATKGRAALGLLPQLRGVERGLELPAIVHLREAVDRYIAALRYADPERGLSLVAKQLDGLADLLSDENALRDLDAQQRDQMELFLGGLADAGQASRLREMIRSRFMHPNLWVWINGEPVTDAVSRPVDNPNVVNECILGTRLRGQARVTGCVTAELLPQDGYVRMILRLRGTFATSTRGFRKPISLDSTGTGTVYTARQLAITPTRMILGEPVTTADISTRIQRIHHPLKIVRKIAMRQANESKPIAERISERKLRERVEKDFVEQTNEAARRKIPDVDVELNPWLSRLDFPPLQREIGSTSSEVYAHAKMQHPLGFAAAAPPPSAAMIRDSISRRNDGVHHDYLATFQIHESILGNTFGRLLAGQTFAPERIERIIEVLGIELPEREEQQEAIEIDFANFRPVYFEAGDQTLRLGLRATRLSRDGRELKVPVEVSAIYRPVIGEEGQMWLIRDEDVQFSFSSSRRLSLSQTAIKANLEEGFEKLFPLELLHRHLPVPPTIKAPMLAGRLLEIISIDLSEGWISITVE</sequence>